<keyword evidence="2" id="KW-1185">Reference proteome</keyword>
<dbReference type="AlphaFoldDB" id="A0AAV4TWD8"/>
<gene>
    <name evidence="1" type="primary">AVEN_194387_1</name>
    <name evidence="1" type="ORF">CDAR_509891</name>
</gene>
<dbReference type="Proteomes" id="UP001054837">
    <property type="component" value="Unassembled WGS sequence"/>
</dbReference>
<name>A0AAV4TWD8_9ARAC</name>
<accession>A0AAV4TWD8</accession>
<organism evidence="1 2">
    <name type="scientific">Caerostris darwini</name>
    <dbReference type="NCBI Taxonomy" id="1538125"/>
    <lineage>
        <taxon>Eukaryota</taxon>
        <taxon>Metazoa</taxon>
        <taxon>Ecdysozoa</taxon>
        <taxon>Arthropoda</taxon>
        <taxon>Chelicerata</taxon>
        <taxon>Arachnida</taxon>
        <taxon>Araneae</taxon>
        <taxon>Araneomorphae</taxon>
        <taxon>Entelegynae</taxon>
        <taxon>Araneoidea</taxon>
        <taxon>Araneidae</taxon>
        <taxon>Caerostris</taxon>
    </lineage>
</organism>
<sequence length="115" mass="13883">MGSWSWSMRWDQTQMDSCTAFREVNRFEDSDSILRGEFKNLRSLCGSKGINFSSTLPVKFWQMWFCHSQIDQFCTEKRQFSRKTKHSFRRHLSKQNSVSCVYFRSLKNKNQYRGR</sequence>
<reference evidence="1 2" key="1">
    <citation type="submission" date="2021-06" db="EMBL/GenBank/DDBJ databases">
        <title>Caerostris darwini draft genome.</title>
        <authorList>
            <person name="Kono N."/>
            <person name="Arakawa K."/>
        </authorList>
    </citation>
    <scope>NUCLEOTIDE SEQUENCE [LARGE SCALE GENOMIC DNA]</scope>
</reference>
<dbReference type="EMBL" id="BPLQ01010239">
    <property type="protein sequence ID" value="GIY49479.1"/>
    <property type="molecule type" value="Genomic_DNA"/>
</dbReference>
<evidence type="ECO:0000313" key="1">
    <source>
        <dbReference type="EMBL" id="GIY49479.1"/>
    </source>
</evidence>
<comment type="caution">
    <text evidence="1">The sequence shown here is derived from an EMBL/GenBank/DDBJ whole genome shotgun (WGS) entry which is preliminary data.</text>
</comment>
<evidence type="ECO:0000313" key="2">
    <source>
        <dbReference type="Proteomes" id="UP001054837"/>
    </source>
</evidence>
<proteinExistence type="predicted"/>
<protein>
    <submittedName>
        <fullName evidence="1">Uncharacterized protein</fullName>
    </submittedName>
</protein>